<gene>
    <name evidence="9" type="ORF">EVOR1521_LOCUS5913</name>
</gene>
<dbReference type="Gene3D" id="3.40.50.300">
    <property type="entry name" value="P-loop containing nucleotide triphosphate hydrolases"/>
    <property type="match status" value="2"/>
</dbReference>
<keyword evidence="1 7" id="KW-0812">Transmembrane</keyword>
<dbReference type="EMBL" id="CAUJNA010000435">
    <property type="protein sequence ID" value="CAJ1376990.1"/>
    <property type="molecule type" value="Genomic_DNA"/>
</dbReference>
<feature type="region of interest" description="Disordered" evidence="6">
    <location>
        <begin position="874"/>
        <end position="904"/>
    </location>
</feature>
<feature type="compositionally biased region" description="Low complexity" evidence="6">
    <location>
        <begin position="1064"/>
        <end position="1080"/>
    </location>
</feature>
<dbReference type="SUPFAM" id="SSF52540">
    <property type="entry name" value="P-loop containing nucleoside triphosphate hydrolases"/>
    <property type="match status" value="2"/>
</dbReference>
<feature type="compositionally biased region" description="Pro residues" evidence="6">
    <location>
        <begin position="1081"/>
        <end position="1101"/>
    </location>
</feature>
<evidence type="ECO:0000313" key="10">
    <source>
        <dbReference type="Proteomes" id="UP001178507"/>
    </source>
</evidence>
<evidence type="ECO:0000313" key="9">
    <source>
        <dbReference type="EMBL" id="CAJ1376990.1"/>
    </source>
</evidence>
<evidence type="ECO:0000256" key="5">
    <source>
        <dbReference type="ARBA" id="ARBA00023136"/>
    </source>
</evidence>
<evidence type="ECO:0000256" key="7">
    <source>
        <dbReference type="SAM" id="Phobius"/>
    </source>
</evidence>
<evidence type="ECO:0000259" key="8">
    <source>
        <dbReference type="PROSITE" id="PS50893"/>
    </source>
</evidence>
<evidence type="ECO:0000256" key="1">
    <source>
        <dbReference type="ARBA" id="ARBA00022692"/>
    </source>
</evidence>
<feature type="compositionally biased region" description="Basic and acidic residues" evidence="6">
    <location>
        <begin position="777"/>
        <end position="787"/>
    </location>
</feature>
<dbReference type="GO" id="GO:0016887">
    <property type="term" value="F:ATP hydrolysis activity"/>
    <property type="evidence" value="ECO:0007669"/>
    <property type="project" value="InterPro"/>
</dbReference>
<feature type="domain" description="ABC transporter" evidence="8">
    <location>
        <begin position="1650"/>
        <end position="1883"/>
    </location>
</feature>
<reference evidence="9" key="1">
    <citation type="submission" date="2023-08" db="EMBL/GenBank/DDBJ databases">
        <authorList>
            <person name="Chen Y."/>
            <person name="Shah S."/>
            <person name="Dougan E. K."/>
            <person name="Thang M."/>
            <person name="Chan C."/>
        </authorList>
    </citation>
    <scope>NUCLEOTIDE SEQUENCE</scope>
</reference>
<feature type="transmembrane region" description="Helical" evidence="7">
    <location>
        <begin position="1395"/>
        <end position="1426"/>
    </location>
</feature>
<feature type="region of interest" description="Disordered" evidence="6">
    <location>
        <begin position="1064"/>
        <end position="1104"/>
    </location>
</feature>
<feature type="compositionally biased region" description="Basic and acidic residues" evidence="6">
    <location>
        <begin position="936"/>
        <end position="954"/>
    </location>
</feature>
<dbReference type="Gene3D" id="1.20.1560.10">
    <property type="entry name" value="ABC transporter type 1, transmembrane domain"/>
    <property type="match status" value="2"/>
</dbReference>
<organism evidence="9 10">
    <name type="scientific">Effrenium voratum</name>
    <dbReference type="NCBI Taxonomy" id="2562239"/>
    <lineage>
        <taxon>Eukaryota</taxon>
        <taxon>Sar</taxon>
        <taxon>Alveolata</taxon>
        <taxon>Dinophyceae</taxon>
        <taxon>Suessiales</taxon>
        <taxon>Symbiodiniaceae</taxon>
        <taxon>Effrenium</taxon>
    </lineage>
</organism>
<keyword evidence="3" id="KW-0067">ATP-binding</keyword>
<name>A0AA36HY96_9DINO</name>
<dbReference type="InterPro" id="IPR036640">
    <property type="entry name" value="ABC1_TM_sf"/>
</dbReference>
<dbReference type="InterPro" id="IPR003439">
    <property type="entry name" value="ABC_transporter-like_ATP-bd"/>
</dbReference>
<sequence>MKESTPQKAWFRLPFGHGYQLLAHAYRFPSQELSRANLPQVAVKTWASVAAVYQETSGSQRLLATAQRLCRSRLSPVVGWELAAVLLQALAVLLLGLVLQEAWGAPAWLGSADHAALRCVLLALLVAAARFADQSAQHRRVKLAQQVAWALRCWLFHAAAAAATGTKTTKIAPEALEALVKRARPRLVAPLLGLALGAALLALALGPLAPAALALGALSGALEVFARRLDGRWAREAQLLRQHREAMSVTLLAVDMGCASSTVKLFSWERFAFQRLQSLRHKELAALSRRRMLAAARAAARWELVLPVAAAILKVSGVSLWHCFQGLAACRMMSQQLRQLLQIILTPMPQMDGEPEVPETRKAPKQGDRSSYKAARYAVDIEGMRFFWPNAGEAQTSSAPKPTGAAAMLSVVQKAQKGGNGLDLVDSVTDDASVAERAKRTTNQSNRFDLKVLSLQVKRGCHVALAGATGSGKSTLLAGLVGGCCMEHWGEDMEGGVELSGRLAYVPQTPQLLSASVRDNVLCGHSWDSRRYEQALMSSTLSEDLMRLPGGDASEMRELPDGGQAALQLARALYTEAQILLLDEPFARMDLDKAKRALQNLVKKHKDQTIILATQTLSILSPMDSIIVLRNGTVFEQGDYKTLSSMPTEFSRMLLIAREKEKRRKEKAKEGLSWPSLCYEVGPDPMRELYPMDEYFGTFPAFGNPSKEPKQWVPPKSDVPAPSATHVVGIAHTAGSRLVPADEADPEVRHGDGGVTMALLAEQRMGLALPAAPVVPGDDHNLQERLSHRPPVRPGPEDGDAEDDALGQLLSGPQNWEKGALAYSAMPMVGASEAGGFGLGMDAELRGVDEVPEDQGIPMPHKSQLAAQDRVLPQPAATEQWTPEDPASPSAPNSPASGDGLRRRLPPAEDVEASLVPKQIWPEAEHTAPPPQTLGKPREEDRVKRRRGEREDSKGAGNGSNLPRDVLEKALKEKNEKIAELERQMALKGGEKKELLRDESGASLGGLPRSPPRGRGSSVLLLFGPASASWLLVVLVLCSAGAQVAAPVLLGLFFAPSLPSPSVAPTSAPSGVLSTSRAPAAPAPASPAAPVPVPPTVPTFPPDAEIDDSEVVWLGFSTTTTTGATTAVTTTEAATTTTTEAAAPEQAWHVKLAGHFCHEPGLEQTSGPQGNYELDVTIGWHSAVPLTLATCQRACEDIADWGCRFISWGGPAAAAKWCYLHRQCGDVMRVPVYQVLEMNYTGSPQRLRRRLGSPRTAVSPLRGRTTSKLPRLARRSLRRLQAATEVEVASRWLSQYSLETALVALSLLLPLLGWYQARLAAYVGLQASRQSFSKQLRALLAAPADFRGAPLTFAPSTLEAKQLTERGHNILKDIADGDEFLPIPLVRCLSALSEVLGVVVCCAMASAGQAVPAVTLTLALGLAAYLHRLRLPFLHQIRRLQRYLEEAAVLRMQHLAECHEVLRAHGRLQSFCEDYEALCFDSARAVIAADAAERWLYTRLYCLIAVLLGFLSFPLLTQAAWPSELVFAAAGAAVAQVVWLPEAAVDLVKHGARLTHGLAALRRMRQLCKETEAEELESPILKLPETLKDEGESKGPEKMRGRSGKVALGDVMLDDPERETAKTQEQEQSASVAGFPVEKVPADWPYFGAIELEEVTFRYSAQLSPALSSCSLRLPAGKALLLCGPESCGKSSLLRQLLRLHVPEAGRVLVDNVDLRCVGLATLRGRVAVVPQEVMLYRGTWRQNLDPMDEFNEEDLQLVLRLTRLENWMLHHSCRLDDEVDAKAGPLVALCRAMLRLVRKRSKLLLLDAVTCRLAPAFDADLTAILLRYCRRGGIAVLQTSRRVQQAPLYDEVAAMSNGRILEQGTAKKLWVKDGALRRMAKEQGLDSNRMTKPDAVSARLASVWGWEVSPQEEAAWQDEFAVAMKKVKGDKDRRASK</sequence>
<dbReference type="GO" id="GO:0016020">
    <property type="term" value="C:membrane"/>
    <property type="evidence" value="ECO:0007669"/>
    <property type="project" value="InterPro"/>
</dbReference>
<evidence type="ECO:0000256" key="2">
    <source>
        <dbReference type="ARBA" id="ARBA00022741"/>
    </source>
</evidence>
<feature type="region of interest" description="Disordered" evidence="6">
    <location>
        <begin position="916"/>
        <end position="965"/>
    </location>
</feature>
<feature type="domain" description="ABC transporter" evidence="8">
    <location>
        <begin position="429"/>
        <end position="656"/>
    </location>
</feature>
<dbReference type="SMART" id="SM00382">
    <property type="entry name" value="AAA"/>
    <property type="match status" value="2"/>
</dbReference>
<keyword evidence="5 7" id="KW-0472">Membrane</keyword>
<feature type="region of interest" description="Disordered" evidence="6">
    <location>
        <begin position="989"/>
        <end position="1011"/>
    </location>
</feature>
<protein>
    <recommendedName>
        <fullName evidence="8">ABC transporter domain-containing protein</fullName>
    </recommendedName>
</protein>
<dbReference type="InterPro" id="IPR050173">
    <property type="entry name" value="ABC_transporter_C-like"/>
</dbReference>
<evidence type="ECO:0000256" key="3">
    <source>
        <dbReference type="ARBA" id="ARBA00022840"/>
    </source>
</evidence>
<keyword evidence="2" id="KW-0547">Nucleotide-binding</keyword>
<feature type="transmembrane region" description="Helical" evidence="7">
    <location>
        <begin position="115"/>
        <end position="132"/>
    </location>
</feature>
<keyword evidence="10" id="KW-1185">Reference proteome</keyword>
<dbReference type="SUPFAM" id="SSF90123">
    <property type="entry name" value="ABC transporter transmembrane region"/>
    <property type="match status" value="2"/>
</dbReference>
<evidence type="ECO:0000256" key="4">
    <source>
        <dbReference type="ARBA" id="ARBA00022989"/>
    </source>
</evidence>
<feature type="region of interest" description="Disordered" evidence="6">
    <location>
        <begin position="775"/>
        <end position="807"/>
    </location>
</feature>
<comment type="caution">
    <text evidence="9">The sequence shown here is derived from an EMBL/GenBank/DDBJ whole genome shotgun (WGS) entry which is preliminary data.</text>
</comment>
<feature type="transmembrane region" description="Helical" evidence="7">
    <location>
        <begin position="1500"/>
        <end position="1521"/>
    </location>
</feature>
<feature type="compositionally biased region" description="Basic and acidic residues" evidence="6">
    <location>
        <begin position="989"/>
        <end position="1000"/>
    </location>
</feature>
<evidence type="ECO:0000256" key="6">
    <source>
        <dbReference type="SAM" id="MobiDB-lite"/>
    </source>
</evidence>
<feature type="compositionally biased region" description="Low complexity" evidence="6">
    <location>
        <begin position="887"/>
        <end position="897"/>
    </location>
</feature>
<proteinExistence type="predicted"/>
<dbReference type="PANTHER" id="PTHR24223">
    <property type="entry name" value="ATP-BINDING CASSETTE SUB-FAMILY C"/>
    <property type="match status" value="1"/>
</dbReference>
<keyword evidence="4 7" id="KW-1133">Transmembrane helix</keyword>
<feature type="transmembrane region" description="Helical" evidence="7">
    <location>
        <begin position="77"/>
        <end position="103"/>
    </location>
</feature>
<dbReference type="InterPro" id="IPR027417">
    <property type="entry name" value="P-loop_NTPase"/>
</dbReference>
<feature type="transmembrane region" description="Helical" evidence="7">
    <location>
        <begin position="187"/>
        <end position="205"/>
    </location>
</feature>
<dbReference type="InterPro" id="IPR003593">
    <property type="entry name" value="AAA+_ATPase"/>
</dbReference>
<dbReference type="Pfam" id="PF00005">
    <property type="entry name" value="ABC_tran"/>
    <property type="match status" value="2"/>
</dbReference>
<accession>A0AA36HY96</accession>
<dbReference type="GO" id="GO:0042626">
    <property type="term" value="F:ATPase-coupled transmembrane transporter activity"/>
    <property type="evidence" value="ECO:0007669"/>
    <property type="project" value="TreeGrafter"/>
</dbReference>
<dbReference type="GO" id="GO:0005524">
    <property type="term" value="F:ATP binding"/>
    <property type="evidence" value="ECO:0007669"/>
    <property type="project" value="UniProtKB-KW"/>
</dbReference>
<dbReference type="Proteomes" id="UP001178507">
    <property type="component" value="Unassembled WGS sequence"/>
</dbReference>
<dbReference type="PROSITE" id="PS50893">
    <property type="entry name" value="ABC_TRANSPORTER_2"/>
    <property type="match status" value="2"/>
</dbReference>